<evidence type="ECO:0000259" key="1">
    <source>
        <dbReference type="Pfam" id="PF00669"/>
    </source>
</evidence>
<dbReference type="RefSeq" id="WP_009250531.1">
    <property type="nucleotide sequence ID" value="NZ_CABMHK010000138.1"/>
</dbReference>
<dbReference type="GO" id="GO:0005198">
    <property type="term" value="F:structural molecule activity"/>
    <property type="evidence" value="ECO:0007669"/>
    <property type="project" value="InterPro"/>
</dbReference>
<accession>A0A1E3AHV5</accession>
<feature type="domain" description="Flagellin N-terminal" evidence="1">
    <location>
        <begin position="3"/>
        <end position="139"/>
    </location>
</feature>
<dbReference type="InterPro" id="IPR001492">
    <property type="entry name" value="Flagellin"/>
</dbReference>
<sequence length="329" mass="36034">MRITTNMLMRNYQNSLSKNIGGLSEARNAVLTGRRFTKASEDPGGALSASLLERKYVRNKSYLTTLTEVQSKQDAQEDAIMQMTNICKTIDRDYSVSAMNGSNQEKSIRATYAAAMKELQRSMVSSLNAQYGDEFVFAGAGGMKAPFELSDSGVLTYRGIDVNTTDPAELAKLQEYSKEGTYVDIGFGLNFDSSGEVVPSSAFNTALPGINVVGLGDKNLVTTIGKMVKVLEADTFDRDAYAELWTDFREGTNTLNDMTTKLGTKTTLLEATKTRLTDLDLSLSTQIDSIVNVDPAEAIMNFSWANYTYTTALKIGTNIISPSLLDFMR</sequence>
<evidence type="ECO:0000313" key="3">
    <source>
        <dbReference type="Proteomes" id="UP000095003"/>
    </source>
</evidence>
<keyword evidence="2" id="KW-0969">Cilium</keyword>
<dbReference type="Pfam" id="PF00669">
    <property type="entry name" value="Flagellin_N"/>
    <property type="match status" value="1"/>
</dbReference>
<comment type="caution">
    <text evidence="2">The sequence shown here is derived from an EMBL/GenBank/DDBJ whole genome shotgun (WGS) entry which is preliminary data.</text>
</comment>
<dbReference type="Gene3D" id="1.20.1330.10">
    <property type="entry name" value="f41 fragment of flagellin, N-terminal domain"/>
    <property type="match status" value="1"/>
</dbReference>
<dbReference type="EMBL" id="MCGI01000006">
    <property type="protein sequence ID" value="ODM08328.1"/>
    <property type="molecule type" value="Genomic_DNA"/>
</dbReference>
<dbReference type="AlphaFoldDB" id="A0A1E3AHV5"/>
<name>A0A1E3AHV5_9FIRM</name>
<gene>
    <name evidence="2" type="primary">flgL</name>
    <name evidence="2" type="ORF">BEH84_05653</name>
</gene>
<protein>
    <submittedName>
        <fullName evidence="2">Flagellar hook-associated protein 3</fullName>
    </submittedName>
</protein>
<dbReference type="SUPFAM" id="SSF64518">
    <property type="entry name" value="Phase 1 flagellin"/>
    <property type="match status" value="1"/>
</dbReference>
<dbReference type="PANTHER" id="PTHR42792:SF1">
    <property type="entry name" value="FLAGELLAR HOOK-ASSOCIATED PROTEIN 3"/>
    <property type="match status" value="1"/>
</dbReference>
<evidence type="ECO:0000313" key="2">
    <source>
        <dbReference type="EMBL" id="ODM08328.1"/>
    </source>
</evidence>
<dbReference type="GO" id="GO:0009288">
    <property type="term" value="C:bacterial-type flagellum"/>
    <property type="evidence" value="ECO:0007669"/>
    <property type="project" value="InterPro"/>
</dbReference>
<dbReference type="InterPro" id="IPR001029">
    <property type="entry name" value="Flagellin_N"/>
</dbReference>
<proteinExistence type="predicted"/>
<dbReference type="Proteomes" id="UP000095003">
    <property type="component" value="Unassembled WGS sequence"/>
</dbReference>
<organism evidence="2 3">
    <name type="scientific">Eisenbergiella tayi</name>
    <dbReference type="NCBI Taxonomy" id="1432052"/>
    <lineage>
        <taxon>Bacteria</taxon>
        <taxon>Bacillati</taxon>
        <taxon>Bacillota</taxon>
        <taxon>Clostridia</taxon>
        <taxon>Lachnospirales</taxon>
        <taxon>Lachnospiraceae</taxon>
        <taxon>Eisenbergiella</taxon>
    </lineage>
</organism>
<keyword evidence="2" id="KW-0282">Flagellum</keyword>
<keyword evidence="2" id="KW-0966">Cell projection</keyword>
<reference evidence="2 3" key="1">
    <citation type="submission" date="2016-07" db="EMBL/GenBank/DDBJ databases">
        <title>Characterization of isolates of Eisenbergiella tayi derived from blood cultures, using whole genome sequencing.</title>
        <authorList>
            <person name="Burdz T."/>
            <person name="Wiebe D."/>
            <person name="Huynh C."/>
            <person name="Bernard K."/>
        </authorList>
    </citation>
    <scope>NUCLEOTIDE SEQUENCE [LARGE SCALE GENOMIC DNA]</scope>
    <source>
        <strain evidence="2 3">NML 120489</strain>
    </source>
</reference>
<dbReference type="PANTHER" id="PTHR42792">
    <property type="entry name" value="FLAGELLIN"/>
    <property type="match status" value="1"/>
</dbReference>